<feature type="signal peptide" evidence="1">
    <location>
        <begin position="1"/>
        <end position="18"/>
    </location>
</feature>
<name>A0ABS7Z2Y5_9SPHI</name>
<reference evidence="2" key="1">
    <citation type="submission" date="2020-10" db="EMBL/GenBank/DDBJ databases">
        <authorList>
            <person name="Lu T."/>
            <person name="Wang Q."/>
            <person name="Han X."/>
        </authorList>
    </citation>
    <scope>NUCLEOTIDE SEQUENCE</scope>
    <source>
        <strain evidence="2">WQ 366</strain>
    </source>
</reference>
<proteinExistence type="predicted"/>
<gene>
    <name evidence="2" type="ORF">IPZ78_05215</name>
</gene>
<comment type="caution">
    <text evidence="2">The sequence shown here is derived from an EMBL/GenBank/DDBJ whole genome shotgun (WGS) entry which is preliminary data.</text>
</comment>
<evidence type="ECO:0000256" key="1">
    <source>
        <dbReference type="SAM" id="SignalP"/>
    </source>
</evidence>
<keyword evidence="3" id="KW-1185">Reference proteome</keyword>
<evidence type="ECO:0000313" key="3">
    <source>
        <dbReference type="Proteomes" id="UP001165302"/>
    </source>
</evidence>
<protein>
    <submittedName>
        <fullName evidence="2">Uncharacterized protein</fullName>
    </submittedName>
</protein>
<feature type="chain" id="PRO_5046308682" evidence="1">
    <location>
        <begin position="19"/>
        <end position="150"/>
    </location>
</feature>
<evidence type="ECO:0000313" key="2">
    <source>
        <dbReference type="EMBL" id="MCA5004553.1"/>
    </source>
</evidence>
<sequence length="150" mass="17742">MRILLILIFFVQSIFTFAQDTIPSKNNDIKIIQNFINDLAKNEIRSDVILSKYVIVENPTDELYDYLEVSLDEIRINLLSKKIEDIQYIPYAQMPRKDVRDIDLEDLNSNRIYFLNYKNRQLLAVYLEQEKLASFTLVSKGNNKAHFVLY</sequence>
<keyword evidence="1" id="KW-0732">Signal</keyword>
<dbReference type="EMBL" id="JADEYP010000006">
    <property type="protein sequence ID" value="MCA5004553.1"/>
    <property type="molecule type" value="Genomic_DNA"/>
</dbReference>
<dbReference type="RefSeq" id="WP_225551938.1">
    <property type="nucleotide sequence ID" value="NZ_JADEYP010000006.1"/>
</dbReference>
<accession>A0ABS7Z2Y5</accession>
<dbReference type="Proteomes" id="UP001165302">
    <property type="component" value="Unassembled WGS sequence"/>
</dbReference>
<organism evidence="2 3">
    <name type="scientific">Sphingobacterium bovistauri</name>
    <dbReference type="NCBI Taxonomy" id="2781959"/>
    <lineage>
        <taxon>Bacteria</taxon>
        <taxon>Pseudomonadati</taxon>
        <taxon>Bacteroidota</taxon>
        <taxon>Sphingobacteriia</taxon>
        <taxon>Sphingobacteriales</taxon>
        <taxon>Sphingobacteriaceae</taxon>
        <taxon>Sphingobacterium</taxon>
    </lineage>
</organism>